<evidence type="ECO:0000313" key="6">
    <source>
        <dbReference type="Proteomes" id="UP000034090"/>
    </source>
</evidence>
<evidence type="ECO:0008006" key="7">
    <source>
        <dbReference type="Google" id="ProtNLM"/>
    </source>
</evidence>
<keyword evidence="4" id="KW-0411">Iron-sulfur</keyword>
<evidence type="ECO:0000256" key="3">
    <source>
        <dbReference type="ARBA" id="ARBA00023004"/>
    </source>
</evidence>
<dbReference type="PANTHER" id="PTHR11228:SF7">
    <property type="entry name" value="PQQA PEPTIDE CYCLASE"/>
    <property type="match status" value="1"/>
</dbReference>
<gene>
    <name evidence="5" type="ORF">UV74_C0002G0027</name>
</gene>
<evidence type="ECO:0000313" key="5">
    <source>
        <dbReference type="EMBL" id="KKS98808.1"/>
    </source>
</evidence>
<dbReference type="InterPro" id="IPR050377">
    <property type="entry name" value="Radical_SAM_PqqE_MftC-like"/>
</dbReference>
<reference evidence="5 6" key="1">
    <citation type="journal article" date="2015" name="Nature">
        <title>rRNA introns, odd ribosomes, and small enigmatic genomes across a large radiation of phyla.</title>
        <authorList>
            <person name="Brown C.T."/>
            <person name="Hug L.A."/>
            <person name="Thomas B.C."/>
            <person name="Sharon I."/>
            <person name="Castelle C.J."/>
            <person name="Singh A."/>
            <person name="Wilkins M.J."/>
            <person name="Williams K.H."/>
            <person name="Banfield J.F."/>
        </authorList>
    </citation>
    <scope>NUCLEOTIDE SEQUENCE [LARGE SCALE GENOMIC DNA]</scope>
</reference>
<evidence type="ECO:0000256" key="4">
    <source>
        <dbReference type="ARBA" id="ARBA00023014"/>
    </source>
</evidence>
<dbReference type="InterPro" id="IPR007197">
    <property type="entry name" value="rSAM"/>
</dbReference>
<comment type="caution">
    <text evidence="5">The sequence shown here is derived from an EMBL/GenBank/DDBJ whole genome shotgun (WGS) entry which is preliminary data.</text>
</comment>
<dbReference type="GO" id="GO:0046872">
    <property type="term" value="F:metal ion binding"/>
    <property type="evidence" value="ECO:0007669"/>
    <property type="project" value="UniProtKB-KW"/>
</dbReference>
<organism evidence="5 6">
    <name type="scientific">Candidatus Woesebacteria bacterium GW2011_GWB1_43_14</name>
    <dbReference type="NCBI Taxonomy" id="1618578"/>
    <lineage>
        <taxon>Bacteria</taxon>
        <taxon>Candidatus Woeseibacteriota</taxon>
    </lineage>
</organism>
<dbReference type="Gene3D" id="3.20.20.70">
    <property type="entry name" value="Aldolase class I"/>
    <property type="match status" value="1"/>
</dbReference>
<dbReference type="GO" id="GO:0003824">
    <property type="term" value="F:catalytic activity"/>
    <property type="evidence" value="ECO:0007669"/>
    <property type="project" value="InterPro"/>
</dbReference>
<proteinExistence type="predicted"/>
<sequence>MSRHERLTQIYSTWGDKLLQHTDVLNSIQEKRQFQPITIQLAPVEACESDCPFCSVAARPIKSYLPFDQLSKCLQDFRSLGAKSLEITGGGNPLLYRDRENGKNINDVVQLAAKLGLDIGIITNGHDLKVLNPGLYDQINWIRISLIKLDEGVAPEAYDFHGFPESKLGFSYIIYETGGVPDPLSKTGRTYTGTTAETIQKMASLVEMHPDVKFVRIAGNCLIKGNNAVIRDKYKDVIDAVDEHGKFFIKDIGDNDSPFNDGCYIGMIRPYVAPSPTGDGYMVYTCTSHVLNTRTYDPAYALCKIEDIIPAWQRMNEKFATDGHPYEVKGNGGHNWCHSCKFCYYHNNNQLLHSVSNEMPDKNFP</sequence>
<keyword evidence="3" id="KW-0408">Iron</keyword>
<evidence type="ECO:0000256" key="2">
    <source>
        <dbReference type="ARBA" id="ARBA00022723"/>
    </source>
</evidence>
<dbReference type="AlphaFoldDB" id="A0A0G1GJ63"/>
<dbReference type="PANTHER" id="PTHR11228">
    <property type="entry name" value="RADICAL SAM DOMAIN PROTEIN"/>
    <property type="match status" value="1"/>
</dbReference>
<protein>
    <recommendedName>
        <fullName evidence="7">Radical SAM core domain-containing protein</fullName>
    </recommendedName>
</protein>
<dbReference type="SUPFAM" id="SSF102114">
    <property type="entry name" value="Radical SAM enzymes"/>
    <property type="match status" value="1"/>
</dbReference>
<dbReference type="InterPro" id="IPR058240">
    <property type="entry name" value="rSAM_sf"/>
</dbReference>
<dbReference type="STRING" id="1618578.UV74_C0002G0027"/>
<keyword evidence="2" id="KW-0479">Metal-binding</keyword>
<dbReference type="EMBL" id="LCFQ01000002">
    <property type="protein sequence ID" value="KKS98808.1"/>
    <property type="molecule type" value="Genomic_DNA"/>
</dbReference>
<keyword evidence="1" id="KW-0949">S-adenosyl-L-methionine</keyword>
<dbReference type="SFLD" id="SFLDS00029">
    <property type="entry name" value="Radical_SAM"/>
    <property type="match status" value="1"/>
</dbReference>
<dbReference type="InterPro" id="IPR013785">
    <property type="entry name" value="Aldolase_TIM"/>
</dbReference>
<dbReference type="Proteomes" id="UP000034090">
    <property type="component" value="Unassembled WGS sequence"/>
</dbReference>
<accession>A0A0G1GJ63</accession>
<dbReference type="GO" id="GO:0051536">
    <property type="term" value="F:iron-sulfur cluster binding"/>
    <property type="evidence" value="ECO:0007669"/>
    <property type="project" value="UniProtKB-KW"/>
</dbReference>
<name>A0A0G1GJ63_9BACT</name>
<evidence type="ECO:0000256" key="1">
    <source>
        <dbReference type="ARBA" id="ARBA00022691"/>
    </source>
</evidence>